<dbReference type="EMBL" id="CAADFQ010000047">
    <property type="protein sequence ID" value="VFK33493.1"/>
    <property type="molecule type" value="Genomic_DNA"/>
</dbReference>
<gene>
    <name evidence="1" type="ORF">BECKMB1821G_GA0114241_10481</name>
    <name evidence="3" type="ORF">BECKMB1821H_GA0114242_10481</name>
    <name evidence="2" type="ORF">BECKMB1821I_GA0114274_10471</name>
</gene>
<dbReference type="AlphaFoldDB" id="A0A450XJH2"/>
<protein>
    <submittedName>
        <fullName evidence="1">Uncharacterized protein</fullName>
    </submittedName>
</protein>
<evidence type="ECO:0000313" key="2">
    <source>
        <dbReference type="EMBL" id="VFK33493.1"/>
    </source>
</evidence>
<evidence type="ECO:0000313" key="3">
    <source>
        <dbReference type="EMBL" id="VFK76236.1"/>
    </source>
</evidence>
<dbReference type="EMBL" id="CAADGH010000048">
    <property type="protein sequence ID" value="VFK76236.1"/>
    <property type="molecule type" value="Genomic_DNA"/>
</dbReference>
<proteinExistence type="predicted"/>
<reference evidence="1" key="1">
    <citation type="submission" date="2019-02" db="EMBL/GenBank/DDBJ databases">
        <authorList>
            <person name="Gruber-Vodicka R. H."/>
            <person name="Seah K. B. B."/>
        </authorList>
    </citation>
    <scope>NUCLEOTIDE SEQUENCE</scope>
    <source>
        <strain evidence="1">BECK_BZ197</strain>
        <strain evidence="3">BECK_BZ198</strain>
        <strain evidence="2">BECK_BZ199</strain>
    </source>
</reference>
<organism evidence="1">
    <name type="scientific">Candidatus Kentrum sp. MB</name>
    <dbReference type="NCBI Taxonomy" id="2138164"/>
    <lineage>
        <taxon>Bacteria</taxon>
        <taxon>Pseudomonadati</taxon>
        <taxon>Pseudomonadota</taxon>
        <taxon>Gammaproteobacteria</taxon>
        <taxon>Candidatus Kentrum</taxon>
    </lineage>
</organism>
<evidence type="ECO:0000313" key="1">
    <source>
        <dbReference type="EMBL" id="VFK29318.1"/>
    </source>
</evidence>
<sequence>MDMDLKTFRIQAPKVACLLKWLVCYRRPSVCGKIKAVFVCGPRNLFFKKARIEK</sequence>
<name>A0A450XJH2_9GAMM</name>
<dbReference type="EMBL" id="CAADFO010000048">
    <property type="protein sequence ID" value="VFK29318.1"/>
    <property type="molecule type" value="Genomic_DNA"/>
</dbReference>
<accession>A0A450XJH2</accession>